<gene>
    <name evidence="1" type="ORF">Pgy4_42164</name>
</gene>
<dbReference type="HOGENOM" id="CLU_3407633_0_0_6"/>
<dbReference type="Proteomes" id="UP000005466">
    <property type="component" value="Unassembled WGS sequence"/>
</dbReference>
<protein>
    <submittedName>
        <fullName evidence="1">Uncharacterized protein</fullName>
    </submittedName>
</protein>
<evidence type="ECO:0000313" key="1">
    <source>
        <dbReference type="EMBL" id="EGH19596.1"/>
    </source>
</evidence>
<reference evidence="1 2" key="1">
    <citation type="journal article" date="2011" name="PLoS Pathog.">
        <title>Dynamic evolution of pathogenicity revealed by sequencing and comparative genomics of 19 Pseudomonas syringae isolates.</title>
        <authorList>
            <person name="Baltrus D.A."/>
            <person name="Nishimura M.T."/>
            <person name="Romanchuk A."/>
            <person name="Chang J.H."/>
            <person name="Mukhtar M.S."/>
            <person name="Cherkis K."/>
            <person name="Roach J."/>
            <person name="Grant S.R."/>
            <person name="Jones C.D."/>
            <person name="Dangl J.L."/>
        </authorList>
    </citation>
    <scope>NUCLEOTIDE SEQUENCE [LARGE SCALE GENOMIC DNA]</scope>
    <source>
        <strain evidence="2">race 4</strain>
    </source>
</reference>
<proteinExistence type="predicted"/>
<name>F3CK04_PSESG</name>
<dbReference type="BioCyc" id="PSYR875330:G11XH-2881-MONOMER"/>
<organism evidence="1 2">
    <name type="scientific">Pseudomonas savastanoi pv. glycinea str. race 4</name>
    <dbReference type="NCBI Taxonomy" id="875330"/>
    <lineage>
        <taxon>Bacteria</taxon>
        <taxon>Pseudomonadati</taxon>
        <taxon>Pseudomonadota</taxon>
        <taxon>Gammaproteobacteria</taxon>
        <taxon>Pseudomonadales</taxon>
        <taxon>Pseudomonadaceae</taxon>
        <taxon>Pseudomonas</taxon>
    </lineage>
</organism>
<evidence type="ECO:0000313" key="2">
    <source>
        <dbReference type="Proteomes" id="UP000005466"/>
    </source>
</evidence>
<dbReference type="AlphaFoldDB" id="F3CK04"/>
<dbReference type="EMBL" id="ADWY01004320">
    <property type="protein sequence ID" value="EGH19596.1"/>
    <property type="molecule type" value="Genomic_DNA"/>
</dbReference>
<accession>F3CK04</accession>
<feature type="non-terminal residue" evidence="1">
    <location>
        <position position="1"/>
    </location>
</feature>
<comment type="caution">
    <text evidence="1">The sequence shown here is derived from an EMBL/GenBank/DDBJ whole genome shotgun (WGS) entry which is preliminary data.</text>
</comment>
<sequence>EAAACLLRAARAGLVSFSLKDHNPMQGAHA</sequence>